<evidence type="ECO:0000256" key="1">
    <source>
        <dbReference type="ARBA" id="ARBA00022438"/>
    </source>
</evidence>
<keyword evidence="1 5" id="KW-0031">Aminopeptidase</keyword>
<dbReference type="GO" id="GO:0004239">
    <property type="term" value="F:initiator methionyl aminopeptidase activity"/>
    <property type="evidence" value="ECO:0007669"/>
    <property type="project" value="UniProtKB-UniRule"/>
</dbReference>
<dbReference type="PRINTS" id="PR00599">
    <property type="entry name" value="MAPEPTIDASE"/>
</dbReference>
<evidence type="ECO:0000256" key="4">
    <source>
        <dbReference type="ARBA" id="ARBA00022801"/>
    </source>
</evidence>
<dbReference type="InterPro" id="IPR001714">
    <property type="entry name" value="Pept_M24_MAP"/>
</dbReference>
<evidence type="ECO:0000256" key="5">
    <source>
        <dbReference type="HAMAP-Rule" id="MF_03174"/>
    </source>
</evidence>
<feature type="binding site" evidence="5">
    <location>
        <position position="177"/>
    </location>
    <ligand>
        <name>a divalent metal cation</name>
        <dbReference type="ChEBI" id="CHEBI:60240"/>
        <label>1</label>
    </ligand>
</feature>
<evidence type="ECO:0000259" key="7">
    <source>
        <dbReference type="Pfam" id="PF00557"/>
    </source>
</evidence>
<feature type="binding site" evidence="5">
    <location>
        <position position="314"/>
    </location>
    <ligand>
        <name>a divalent metal cation</name>
        <dbReference type="ChEBI" id="CHEBI:60240"/>
        <label>1</label>
    </ligand>
</feature>
<comment type="function">
    <text evidence="6">Cotranslationally removes the N-terminal methionine from nascent proteins. The N-terminal methionine is often cleaved when the second residue in the primary sequence is small and uncharged (Met-Ala-, Cys, Gly, Pro, Ser, Thr, or Val).</text>
</comment>
<sequence>MHLTGSVIQTTRYFKTYLLNFLKTASKAGDMKIFRFVHTYNNNSFGKYAIVRPWLVSEKVVVPAYIPQPSYGKSSIPERDGPVTPEIKDESQIECMRQSCKLASHILHQVDALIKPGITTDFLDKQVHDMIIGNGAYPSPLNYHGFPKSICTSVNNVACHGIPDSRPLQEGDILNVDVTVYLNGYHGDCSAMFQVGEVDLEGKQLITITELCLKSAIEICKPNQHFCNIGNVIEDIANKHNFNVIPAFVGHGIGTYFHGAPDIFHFANDYSGRMKPGMTFTIEPVLSQGMTQIEILEDGWTACTVDNSRTAQIEHTVLITDDGCEILTL</sequence>
<feature type="binding site" evidence="5">
    <location>
        <position position="283"/>
    </location>
    <ligand>
        <name>a divalent metal cation</name>
        <dbReference type="ChEBI" id="CHEBI:60240"/>
        <label>2</label>
        <note>catalytic</note>
    </ligand>
</feature>
<keyword evidence="3 5" id="KW-0479">Metal-binding</keyword>
<evidence type="ECO:0000256" key="2">
    <source>
        <dbReference type="ARBA" id="ARBA00022670"/>
    </source>
</evidence>
<dbReference type="HAMAP" id="MF_01974">
    <property type="entry name" value="MetAP_1"/>
    <property type="match status" value="1"/>
</dbReference>
<dbReference type="EC" id="3.4.11.18" evidence="6"/>
<dbReference type="Pfam" id="PF00557">
    <property type="entry name" value="Peptidase_M24"/>
    <property type="match status" value="1"/>
</dbReference>
<evidence type="ECO:0000256" key="6">
    <source>
        <dbReference type="RuleBase" id="RU003653"/>
    </source>
</evidence>
<dbReference type="Proteomes" id="UP001497644">
    <property type="component" value="Chromosome 4"/>
</dbReference>
<protein>
    <recommendedName>
        <fullName evidence="6">Methionine aminopeptidase</fullName>
        <ecNumber evidence="6">3.4.11.18</ecNumber>
    </recommendedName>
</protein>
<comment type="catalytic activity">
    <reaction evidence="5 6">
        <text>Release of N-terminal amino acids, preferentially methionine, from peptides and arylamides.</text>
        <dbReference type="EC" id="3.4.11.18"/>
    </reaction>
</comment>
<gene>
    <name evidence="8" type="ORF">LPLAT_LOCUS8565</name>
</gene>
<feature type="domain" description="Peptidase M24" evidence="7">
    <location>
        <begin position="94"/>
        <end position="321"/>
    </location>
</feature>
<dbReference type="PANTHER" id="PTHR43330">
    <property type="entry name" value="METHIONINE AMINOPEPTIDASE"/>
    <property type="match status" value="1"/>
</dbReference>
<dbReference type="PROSITE" id="PS00680">
    <property type="entry name" value="MAP_1"/>
    <property type="match status" value="1"/>
</dbReference>
<dbReference type="NCBIfam" id="TIGR00500">
    <property type="entry name" value="met_pdase_I"/>
    <property type="match status" value="1"/>
</dbReference>
<dbReference type="Gene3D" id="3.90.230.10">
    <property type="entry name" value="Creatinase/methionine aminopeptidase superfamily"/>
    <property type="match status" value="1"/>
</dbReference>
<dbReference type="GO" id="GO:0006508">
    <property type="term" value="P:proteolysis"/>
    <property type="evidence" value="ECO:0007669"/>
    <property type="project" value="UniProtKB-KW"/>
</dbReference>
<proteinExistence type="inferred from homology"/>
<accession>A0AAV2NTI6</accession>
<keyword evidence="4 5" id="KW-0378">Hydrolase</keyword>
<dbReference type="AlphaFoldDB" id="A0AAV2NTI6"/>
<keyword evidence="9" id="KW-1185">Reference proteome</keyword>
<feature type="binding site" evidence="5">
    <location>
        <position position="251"/>
    </location>
    <ligand>
        <name>a divalent metal cation</name>
        <dbReference type="ChEBI" id="CHEBI:60240"/>
        <label>2</label>
        <note>catalytic</note>
    </ligand>
</feature>
<comment type="similarity">
    <text evidence="5">Belongs to the peptidase M24A family. Methionine aminopeptidase type 1 subfamily.</text>
</comment>
<evidence type="ECO:0000256" key="3">
    <source>
        <dbReference type="ARBA" id="ARBA00022723"/>
    </source>
</evidence>
<feature type="binding site" evidence="5">
    <location>
        <position position="258"/>
    </location>
    <ligand>
        <name>substrate</name>
    </ligand>
</feature>
<feature type="binding site" evidence="5">
    <location>
        <position position="188"/>
    </location>
    <ligand>
        <name>a divalent metal cation</name>
        <dbReference type="ChEBI" id="CHEBI:60240"/>
        <label>2</label>
        <note>catalytic</note>
    </ligand>
</feature>
<dbReference type="SUPFAM" id="SSF55920">
    <property type="entry name" value="Creatinase/aminopeptidase"/>
    <property type="match status" value="1"/>
</dbReference>
<dbReference type="PANTHER" id="PTHR43330:SF8">
    <property type="entry name" value="METHIONINE AMINOPEPTIDASE 1D, MITOCHONDRIAL"/>
    <property type="match status" value="1"/>
</dbReference>
<evidence type="ECO:0000313" key="9">
    <source>
        <dbReference type="Proteomes" id="UP001497644"/>
    </source>
</evidence>
<feature type="binding site" evidence="5">
    <location>
        <position position="160"/>
    </location>
    <ligand>
        <name>substrate</name>
    </ligand>
</feature>
<comment type="cofactor">
    <cofactor evidence="5">
        <name>Co(2+)</name>
        <dbReference type="ChEBI" id="CHEBI:48828"/>
    </cofactor>
    <cofactor evidence="5">
        <name>Zn(2+)</name>
        <dbReference type="ChEBI" id="CHEBI:29105"/>
    </cofactor>
    <cofactor evidence="5">
        <name>Mn(2+)</name>
        <dbReference type="ChEBI" id="CHEBI:29035"/>
    </cofactor>
    <cofactor evidence="5">
        <name>Fe(2+)</name>
        <dbReference type="ChEBI" id="CHEBI:29033"/>
    </cofactor>
    <text evidence="5">Binds 2 divalent metal cations per subunit. Has a high-affinity and a low affinity metal-binding site. The true nature of the physiological cofactor is under debate. The enzyme is active with cobalt, zinc, manganese or divalent iron ions. Most likely, methionine aminopeptidases function as mononuclear Fe(2+)-metalloproteases under physiological conditions, and the catalytically relevant metal-binding site has been assigned to the histidine-containing high-affinity site.</text>
</comment>
<dbReference type="InterPro" id="IPR000994">
    <property type="entry name" value="Pept_M24"/>
</dbReference>
<organism evidence="8 9">
    <name type="scientific">Lasius platythorax</name>
    <dbReference type="NCBI Taxonomy" id="488582"/>
    <lineage>
        <taxon>Eukaryota</taxon>
        <taxon>Metazoa</taxon>
        <taxon>Ecdysozoa</taxon>
        <taxon>Arthropoda</taxon>
        <taxon>Hexapoda</taxon>
        <taxon>Insecta</taxon>
        <taxon>Pterygota</taxon>
        <taxon>Neoptera</taxon>
        <taxon>Endopterygota</taxon>
        <taxon>Hymenoptera</taxon>
        <taxon>Apocrita</taxon>
        <taxon>Aculeata</taxon>
        <taxon>Formicoidea</taxon>
        <taxon>Formicidae</taxon>
        <taxon>Formicinae</taxon>
        <taxon>Lasius</taxon>
        <taxon>Lasius</taxon>
    </lineage>
</organism>
<dbReference type="CDD" id="cd01086">
    <property type="entry name" value="MetAP1"/>
    <property type="match status" value="1"/>
</dbReference>
<dbReference type="InterPro" id="IPR036005">
    <property type="entry name" value="Creatinase/aminopeptidase-like"/>
</dbReference>
<feature type="binding site" evidence="5">
    <location>
        <position position="314"/>
    </location>
    <ligand>
        <name>a divalent metal cation</name>
        <dbReference type="ChEBI" id="CHEBI:60240"/>
        <label>2</label>
        <note>catalytic</note>
    </ligand>
</feature>
<dbReference type="EMBL" id="OZ034827">
    <property type="protein sequence ID" value="CAL1682675.1"/>
    <property type="molecule type" value="Genomic_DNA"/>
</dbReference>
<evidence type="ECO:0000313" key="8">
    <source>
        <dbReference type="EMBL" id="CAL1682675.1"/>
    </source>
</evidence>
<dbReference type="GO" id="GO:0070006">
    <property type="term" value="F:metalloaminopeptidase activity"/>
    <property type="evidence" value="ECO:0007669"/>
    <property type="project" value="UniProtKB-UniRule"/>
</dbReference>
<keyword evidence="2 5" id="KW-0645">Protease</keyword>
<reference evidence="8" key="1">
    <citation type="submission" date="2024-04" db="EMBL/GenBank/DDBJ databases">
        <authorList>
            <consortium name="Molecular Ecology Group"/>
        </authorList>
    </citation>
    <scope>NUCLEOTIDE SEQUENCE</scope>
</reference>
<dbReference type="InterPro" id="IPR002467">
    <property type="entry name" value="Pept_M24A_MAP1"/>
</dbReference>
<feature type="binding site" evidence="5">
    <location>
        <position position="188"/>
    </location>
    <ligand>
        <name>a divalent metal cation</name>
        <dbReference type="ChEBI" id="CHEBI:60240"/>
        <label>1</label>
    </ligand>
</feature>
<name>A0AAV2NTI6_9HYME</name>
<dbReference type="GO" id="GO:0046872">
    <property type="term" value="F:metal ion binding"/>
    <property type="evidence" value="ECO:0007669"/>
    <property type="project" value="UniProtKB-UniRule"/>
</dbReference>